<dbReference type="InterPro" id="IPR035500">
    <property type="entry name" value="NHR-like_dom_sf"/>
</dbReference>
<proteinExistence type="predicted"/>
<reference evidence="6" key="1">
    <citation type="submission" date="2016-06" db="UniProtKB">
        <authorList>
            <consortium name="WormBaseParasite"/>
        </authorList>
    </citation>
    <scope>IDENTIFICATION</scope>
</reference>
<sequence>MQRNDASFRTFLDLSCADKCFEHILARTMMFDRNAISSLFLPAFESAMETVVERMAVLNISKVELVALSAVLLLDPCMAFPTVINF</sequence>
<evidence type="ECO:0000256" key="1">
    <source>
        <dbReference type="ARBA" id="ARBA00023015"/>
    </source>
</evidence>
<evidence type="ECO:0000313" key="5">
    <source>
        <dbReference type="Proteomes" id="UP000271098"/>
    </source>
</evidence>
<accession>A0A183D7S4</accession>
<dbReference type="OrthoDB" id="5840137at2759"/>
<keyword evidence="2" id="KW-0804">Transcription</keyword>
<dbReference type="Proteomes" id="UP000271098">
    <property type="component" value="Unassembled WGS sequence"/>
</dbReference>
<evidence type="ECO:0000256" key="3">
    <source>
        <dbReference type="ARBA" id="ARBA00023170"/>
    </source>
</evidence>
<dbReference type="WBParaSite" id="GPUH_0000477201-mRNA-1">
    <property type="protein sequence ID" value="GPUH_0000477201-mRNA-1"/>
    <property type="gene ID" value="GPUH_0000477201"/>
</dbReference>
<keyword evidence="1" id="KW-0805">Transcription regulation</keyword>
<keyword evidence="3" id="KW-0675">Receptor</keyword>
<evidence type="ECO:0000256" key="2">
    <source>
        <dbReference type="ARBA" id="ARBA00023163"/>
    </source>
</evidence>
<protein>
    <submittedName>
        <fullName evidence="6">NR LBD domain-containing protein</fullName>
    </submittedName>
</protein>
<keyword evidence="5" id="KW-1185">Reference proteome</keyword>
<reference evidence="4 5" key="2">
    <citation type="submission" date="2018-11" db="EMBL/GenBank/DDBJ databases">
        <authorList>
            <consortium name="Pathogen Informatics"/>
        </authorList>
    </citation>
    <scope>NUCLEOTIDE SEQUENCE [LARGE SCALE GENOMIC DNA]</scope>
</reference>
<organism evidence="6">
    <name type="scientific">Gongylonema pulchrum</name>
    <dbReference type="NCBI Taxonomy" id="637853"/>
    <lineage>
        <taxon>Eukaryota</taxon>
        <taxon>Metazoa</taxon>
        <taxon>Ecdysozoa</taxon>
        <taxon>Nematoda</taxon>
        <taxon>Chromadorea</taxon>
        <taxon>Rhabditida</taxon>
        <taxon>Spirurina</taxon>
        <taxon>Spiruromorpha</taxon>
        <taxon>Spiruroidea</taxon>
        <taxon>Gongylonematidae</taxon>
        <taxon>Gongylonema</taxon>
    </lineage>
</organism>
<dbReference type="EMBL" id="UYRT01009355">
    <property type="protein sequence ID" value="VDK47198.1"/>
    <property type="molecule type" value="Genomic_DNA"/>
</dbReference>
<dbReference type="AlphaFoldDB" id="A0A183D7S4"/>
<dbReference type="SUPFAM" id="SSF48508">
    <property type="entry name" value="Nuclear receptor ligand-binding domain"/>
    <property type="match status" value="1"/>
</dbReference>
<dbReference type="Gene3D" id="1.10.565.10">
    <property type="entry name" value="Retinoid X Receptor"/>
    <property type="match status" value="1"/>
</dbReference>
<gene>
    <name evidence="4" type="ORF">GPUH_LOCUS4765</name>
</gene>
<evidence type="ECO:0000313" key="6">
    <source>
        <dbReference type="WBParaSite" id="GPUH_0000477201-mRNA-1"/>
    </source>
</evidence>
<evidence type="ECO:0000313" key="4">
    <source>
        <dbReference type="EMBL" id="VDK47198.1"/>
    </source>
</evidence>
<name>A0A183D7S4_9BILA</name>